<feature type="domain" description="Peptidase S8/S53" evidence="7">
    <location>
        <begin position="170"/>
        <end position="488"/>
    </location>
</feature>
<dbReference type="PANTHER" id="PTHR43806">
    <property type="entry name" value="PEPTIDASE S8"/>
    <property type="match status" value="1"/>
</dbReference>
<feature type="active site" description="Charge relay system" evidence="5">
    <location>
        <position position="217"/>
    </location>
</feature>
<evidence type="ECO:0000256" key="2">
    <source>
        <dbReference type="ARBA" id="ARBA00022670"/>
    </source>
</evidence>
<evidence type="ECO:0000313" key="8">
    <source>
        <dbReference type="EMBL" id="MDO1444839.1"/>
    </source>
</evidence>
<name>A0ABT8QYD0_9BACT</name>
<accession>A0ABT8QYD0</accession>
<evidence type="ECO:0000313" key="9">
    <source>
        <dbReference type="Proteomes" id="UP001168528"/>
    </source>
</evidence>
<dbReference type="InterPro" id="IPR036852">
    <property type="entry name" value="Peptidase_S8/S53_dom_sf"/>
</dbReference>
<dbReference type="EMBL" id="JAUKPO010000001">
    <property type="protein sequence ID" value="MDO1444839.1"/>
    <property type="molecule type" value="Genomic_DNA"/>
</dbReference>
<dbReference type="Gene3D" id="3.40.50.200">
    <property type="entry name" value="Peptidase S8/S53 domain"/>
    <property type="match status" value="1"/>
</dbReference>
<proteinExistence type="inferred from homology"/>
<keyword evidence="6" id="KW-0732">Signal</keyword>
<evidence type="ECO:0000256" key="5">
    <source>
        <dbReference type="PROSITE-ProRule" id="PRU01240"/>
    </source>
</evidence>
<feature type="chain" id="PRO_5046194520" evidence="6">
    <location>
        <begin position="24"/>
        <end position="500"/>
    </location>
</feature>
<evidence type="ECO:0000256" key="6">
    <source>
        <dbReference type="SAM" id="SignalP"/>
    </source>
</evidence>
<dbReference type="SUPFAM" id="SSF52743">
    <property type="entry name" value="Subtilisin-like"/>
    <property type="match status" value="1"/>
</dbReference>
<dbReference type="PRINTS" id="PR00723">
    <property type="entry name" value="SUBTILISIN"/>
</dbReference>
<dbReference type="InterPro" id="IPR000209">
    <property type="entry name" value="Peptidase_S8/S53_dom"/>
</dbReference>
<dbReference type="Pfam" id="PF00082">
    <property type="entry name" value="Peptidase_S8"/>
    <property type="match status" value="1"/>
</dbReference>
<dbReference type="PANTHER" id="PTHR43806:SF11">
    <property type="entry name" value="CEREVISIN-RELATED"/>
    <property type="match status" value="1"/>
</dbReference>
<reference evidence="8" key="1">
    <citation type="submission" date="2023-07" db="EMBL/GenBank/DDBJ databases">
        <title>The genome sequence of Rhodocytophaga aerolata KACC 12507.</title>
        <authorList>
            <person name="Zhang X."/>
        </authorList>
    </citation>
    <scope>NUCLEOTIDE SEQUENCE</scope>
    <source>
        <strain evidence="8">KACC 12507</strain>
    </source>
</reference>
<sequence>MKFTYLSQLSAAAIFLLFSGGCAKQELQELTNDSPVNEATLRVGAETSKVKITRGNYIIISTNAAGLPANLSQQLASAGGALTSSMDKVGLATASSASPGFAAKAAKISGVKAVIPDFSVQWYDPSKEKNVVSEAVGNPPASGDNDPFFDLQWGHDAINAPEAWNAGYRGKGTRVAILDGGFDVDHPDLAPNIDLAASASFVPTEKLEYALPNTFSHGTHVAGTVAAADNGVGVIGVAPEATLILVKVLADSGSGSFSWLLNGIVHATLQGADVINMSLGAAIPRNGKFLDDNGTPNDPTDDFIVSDTKAVQELIVAISRVTTFAYQQGVTLISSAGNDANDGDKDKSLVSVPSDAPNVISISATAPIGWLTSPNANLDYLASYSNFGVSVIDLAAPGGDSSYPGNENCTVAGITRPCWVFDLVFSTGNNGYYWSAGTSMASPHAAGVAALIIGKNGGSMKPSQVETVLRASADDLGKPGKDAYYGHGRVNAYRAVVNAQ</sequence>
<dbReference type="Proteomes" id="UP001168528">
    <property type="component" value="Unassembled WGS sequence"/>
</dbReference>
<keyword evidence="9" id="KW-1185">Reference proteome</keyword>
<dbReference type="PROSITE" id="PS00138">
    <property type="entry name" value="SUBTILASE_SER"/>
    <property type="match status" value="1"/>
</dbReference>
<keyword evidence="4 5" id="KW-0720">Serine protease</keyword>
<dbReference type="InterPro" id="IPR022398">
    <property type="entry name" value="Peptidase_S8_His-AS"/>
</dbReference>
<organism evidence="8 9">
    <name type="scientific">Rhodocytophaga aerolata</name>
    <dbReference type="NCBI Taxonomy" id="455078"/>
    <lineage>
        <taxon>Bacteria</taxon>
        <taxon>Pseudomonadati</taxon>
        <taxon>Bacteroidota</taxon>
        <taxon>Cytophagia</taxon>
        <taxon>Cytophagales</taxon>
        <taxon>Rhodocytophagaceae</taxon>
        <taxon>Rhodocytophaga</taxon>
    </lineage>
</organism>
<dbReference type="PROSITE" id="PS51257">
    <property type="entry name" value="PROKAR_LIPOPROTEIN"/>
    <property type="match status" value="1"/>
</dbReference>
<comment type="caution">
    <text evidence="8">The sequence shown here is derived from an EMBL/GenBank/DDBJ whole genome shotgun (WGS) entry which is preliminary data.</text>
</comment>
<feature type="active site" description="Charge relay system" evidence="5">
    <location>
        <position position="439"/>
    </location>
</feature>
<dbReference type="InterPro" id="IPR015500">
    <property type="entry name" value="Peptidase_S8_subtilisin-rel"/>
</dbReference>
<feature type="signal peptide" evidence="6">
    <location>
        <begin position="1"/>
        <end position="23"/>
    </location>
</feature>
<protein>
    <submittedName>
        <fullName evidence="8">S8 family serine peptidase</fullName>
    </submittedName>
</protein>
<gene>
    <name evidence="8" type="ORF">Q0590_01185</name>
</gene>
<evidence type="ECO:0000256" key="1">
    <source>
        <dbReference type="ARBA" id="ARBA00011073"/>
    </source>
</evidence>
<dbReference type="InterPro" id="IPR050131">
    <property type="entry name" value="Peptidase_S8_subtilisin-like"/>
</dbReference>
<dbReference type="RefSeq" id="WP_302035641.1">
    <property type="nucleotide sequence ID" value="NZ_JAUKPO010000001.1"/>
</dbReference>
<evidence type="ECO:0000259" key="7">
    <source>
        <dbReference type="Pfam" id="PF00082"/>
    </source>
</evidence>
<dbReference type="PROSITE" id="PS51892">
    <property type="entry name" value="SUBTILASE"/>
    <property type="match status" value="1"/>
</dbReference>
<feature type="active site" description="Charge relay system" evidence="5">
    <location>
        <position position="179"/>
    </location>
</feature>
<keyword evidence="3 5" id="KW-0378">Hydrolase</keyword>
<evidence type="ECO:0000256" key="3">
    <source>
        <dbReference type="ARBA" id="ARBA00022801"/>
    </source>
</evidence>
<evidence type="ECO:0000256" key="4">
    <source>
        <dbReference type="ARBA" id="ARBA00022825"/>
    </source>
</evidence>
<keyword evidence="2 5" id="KW-0645">Protease</keyword>
<comment type="similarity">
    <text evidence="1 5">Belongs to the peptidase S8 family.</text>
</comment>
<dbReference type="PROSITE" id="PS00137">
    <property type="entry name" value="SUBTILASE_HIS"/>
    <property type="match status" value="1"/>
</dbReference>
<dbReference type="InterPro" id="IPR023828">
    <property type="entry name" value="Peptidase_S8_Ser-AS"/>
</dbReference>